<evidence type="ECO:0000259" key="7">
    <source>
        <dbReference type="Pfam" id="PF01935"/>
    </source>
</evidence>
<dbReference type="InterPro" id="IPR008571">
    <property type="entry name" value="HerA-like"/>
</dbReference>
<evidence type="ECO:0000256" key="3">
    <source>
        <dbReference type="ARBA" id="ARBA00022806"/>
    </source>
</evidence>
<evidence type="ECO:0000256" key="6">
    <source>
        <dbReference type="ARBA" id="ARBA00023235"/>
    </source>
</evidence>
<keyword evidence="6" id="KW-0413">Isomerase</keyword>
<evidence type="ECO:0000256" key="4">
    <source>
        <dbReference type="ARBA" id="ARBA00022840"/>
    </source>
</evidence>
<keyword evidence="2" id="KW-0378">Hydrolase</keyword>
<keyword evidence="4 9" id="KW-0067">ATP-binding</keyword>
<organism evidence="9 10">
    <name type="scientific">Candidatus Seongchinamella marina</name>
    <dbReference type="NCBI Taxonomy" id="2518990"/>
    <lineage>
        <taxon>Bacteria</taxon>
        <taxon>Pseudomonadati</taxon>
        <taxon>Pseudomonadota</taxon>
        <taxon>Gammaproteobacteria</taxon>
        <taxon>Cellvibrionales</taxon>
        <taxon>Halieaceae</taxon>
        <taxon>Seongchinamella</taxon>
    </lineage>
</organism>
<dbReference type="InterPro" id="IPR033186">
    <property type="entry name" value="HerA_C"/>
</dbReference>
<feature type="domain" description="Helicase HerA central" evidence="7">
    <location>
        <begin position="162"/>
        <end position="410"/>
    </location>
</feature>
<feature type="domain" description="Helicase HerA-like C-terminal" evidence="8">
    <location>
        <begin position="455"/>
        <end position="528"/>
    </location>
</feature>
<evidence type="ECO:0000313" key="9">
    <source>
        <dbReference type="EMBL" id="MCX2975217.1"/>
    </source>
</evidence>
<name>A0ABT3SZ01_9GAMM</name>
<keyword evidence="3" id="KW-0347">Helicase</keyword>
<gene>
    <name evidence="9" type="ORF">EYC87_16675</name>
</gene>
<dbReference type="Gene3D" id="3.40.50.300">
    <property type="entry name" value="P-loop containing nucleotide triphosphate hydrolases"/>
    <property type="match status" value="2"/>
</dbReference>
<keyword evidence="5" id="KW-0238">DNA-binding</keyword>
<dbReference type="GO" id="GO:0005524">
    <property type="term" value="F:ATP binding"/>
    <property type="evidence" value="ECO:0007669"/>
    <property type="project" value="UniProtKB-KW"/>
</dbReference>
<evidence type="ECO:0000259" key="8">
    <source>
        <dbReference type="Pfam" id="PF05872"/>
    </source>
</evidence>
<sequence>MDFPLLIVGLSRNFRKIIMRAGGCMLDKAGSTDKPAANNGATVSRVGVLMDVTGDQFTARLDSPKEAATSTDEDKTLGQVGSYFTVRQSGWNTLVMVDRSYRVADKQGRAAHMVHLTPLGEISDKGEFTRGISHYPISGAELHRLVDGSLAKIFSDYGDQDFKVGHLTSFDDIGVHLDASAFFGRHAAILGQSGSGKSWTVTSLIQSAVKSMPNSHIILLDMHGEYGDKEVDGLVAKSPFPADKVRCFRAEELEFPYWLLAFSELTELVINSDDENASIQISFLRSCMTRLRQEANDHLNIGHITVDSPLYYSMEDLIKAVKAANRETSDFGKKKSPLYGKFDEVLVRLQSLLNDNRYDFLMRPKTRTSTESLPGLMADLVGIGDKKASITVLDLSAVPFDVVPLVAAQIGRLCYEFNFWNPHCREFPLFLICEEAHEYIPREDIPRFREARRSMERISKNGRKYGVGLCVVSQRPHDVSETVLAQCSSFICLRISNPDDQEYVRAMVPDAARGTFAALTSLSKGEAVALGEAVPMPVRFKIDLPDPPPNSTDIDYADKWRDGGSTVDVEKLVNNWHKQER</sequence>
<evidence type="ECO:0000256" key="5">
    <source>
        <dbReference type="ARBA" id="ARBA00023125"/>
    </source>
</evidence>
<accession>A0ABT3SZ01</accession>
<dbReference type="SUPFAM" id="SSF52540">
    <property type="entry name" value="P-loop containing nucleoside triphosphate hydrolases"/>
    <property type="match status" value="1"/>
</dbReference>
<keyword evidence="10" id="KW-1185">Reference proteome</keyword>
<evidence type="ECO:0000256" key="2">
    <source>
        <dbReference type="ARBA" id="ARBA00022801"/>
    </source>
</evidence>
<dbReference type="InterPro" id="IPR027417">
    <property type="entry name" value="P-loop_NTPase"/>
</dbReference>
<dbReference type="PANTHER" id="PTHR42957:SF1">
    <property type="entry name" value="HELICASE MJ1565-RELATED"/>
    <property type="match status" value="1"/>
</dbReference>
<proteinExistence type="predicted"/>
<dbReference type="Proteomes" id="UP001143307">
    <property type="component" value="Unassembled WGS sequence"/>
</dbReference>
<dbReference type="PANTHER" id="PTHR42957">
    <property type="entry name" value="HELICASE MJ1565-RELATED"/>
    <property type="match status" value="1"/>
</dbReference>
<comment type="caution">
    <text evidence="9">The sequence shown here is derived from an EMBL/GenBank/DDBJ whole genome shotgun (WGS) entry which is preliminary data.</text>
</comment>
<reference evidence="9" key="1">
    <citation type="submission" date="2019-02" db="EMBL/GenBank/DDBJ databases">
        <authorList>
            <person name="Li S.-H."/>
        </authorList>
    </citation>
    <scope>NUCLEOTIDE SEQUENCE</scope>
    <source>
        <strain evidence="9">IMCC8485</strain>
    </source>
</reference>
<dbReference type="EMBL" id="SHNP01000006">
    <property type="protein sequence ID" value="MCX2975217.1"/>
    <property type="molecule type" value="Genomic_DNA"/>
</dbReference>
<evidence type="ECO:0000313" key="10">
    <source>
        <dbReference type="Proteomes" id="UP001143307"/>
    </source>
</evidence>
<dbReference type="Pfam" id="PF01935">
    <property type="entry name" value="DUF87"/>
    <property type="match status" value="1"/>
</dbReference>
<dbReference type="InterPro" id="IPR002789">
    <property type="entry name" value="HerA_central"/>
</dbReference>
<dbReference type="Pfam" id="PF05872">
    <property type="entry name" value="HerA_C"/>
    <property type="match status" value="1"/>
</dbReference>
<keyword evidence="1" id="KW-0547">Nucleotide-binding</keyword>
<evidence type="ECO:0000256" key="1">
    <source>
        <dbReference type="ARBA" id="ARBA00022741"/>
    </source>
</evidence>
<protein>
    <submittedName>
        <fullName evidence="9">ATP-binding protein</fullName>
    </submittedName>
</protein>